<dbReference type="EMBL" id="JAUSUF010000001">
    <property type="protein sequence ID" value="MDQ0148120.1"/>
    <property type="molecule type" value="Genomic_DNA"/>
</dbReference>
<evidence type="ECO:0008006" key="3">
    <source>
        <dbReference type="Google" id="ProtNLM"/>
    </source>
</evidence>
<gene>
    <name evidence="1" type="ORF">J2S18_000037</name>
</gene>
<comment type="caution">
    <text evidence="1">The sequence shown here is derived from an EMBL/GenBank/DDBJ whole genome shotgun (WGS) entry which is preliminary data.</text>
</comment>
<accession>A0ABT9UNA3</accession>
<organism evidence="1 2">
    <name type="scientific">Eubacterium multiforme</name>
    <dbReference type="NCBI Taxonomy" id="83339"/>
    <lineage>
        <taxon>Bacteria</taxon>
        <taxon>Bacillati</taxon>
        <taxon>Bacillota</taxon>
        <taxon>Clostridia</taxon>
        <taxon>Eubacteriales</taxon>
        <taxon>Eubacteriaceae</taxon>
        <taxon>Eubacterium</taxon>
    </lineage>
</organism>
<keyword evidence="2" id="KW-1185">Reference proteome</keyword>
<evidence type="ECO:0000313" key="1">
    <source>
        <dbReference type="EMBL" id="MDQ0148120.1"/>
    </source>
</evidence>
<dbReference type="Proteomes" id="UP001228504">
    <property type="component" value="Unassembled WGS sequence"/>
</dbReference>
<evidence type="ECO:0000313" key="2">
    <source>
        <dbReference type="Proteomes" id="UP001228504"/>
    </source>
</evidence>
<protein>
    <recommendedName>
        <fullName evidence="3">DJ-1/PfpI family protein</fullName>
    </recommendedName>
</protein>
<name>A0ABT9UNA3_9FIRM</name>
<proteinExistence type="predicted"/>
<reference evidence="1 2" key="1">
    <citation type="submission" date="2023-07" db="EMBL/GenBank/DDBJ databases">
        <title>Genomic Encyclopedia of Type Strains, Phase IV (KMG-IV): sequencing the most valuable type-strain genomes for metagenomic binning, comparative biology and taxonomic classification.</title>
        <authorList>
            <person name="Goeker M."/>
        </authorList>
    </citation>
    <scope>NUCLEOTIDE SEQUENCE [LARGE SCALE GENOMIC DNA]</scope>
    <source>
        <strain evidence="1 2">DSM 20694</strain>
    </source>
</reference>
<sequence length="31" mass="3594">MKKIAVIIYPYFSLQEITTLTSCLKYGLAER</sequence>